<dbReference type="Proteomes" id="UP000030451">
    <property type="component" value="Unassembled WGS sequence"/>
</dbReference>
<gene>
    <name evidence="1" type="ORF">NM06_19585</name>
</gene>
<protein>
    <recommendedName>
        <fullName evidence="3">Methanol oxidase, glmU</fullName>
    </recommendedName>
</protein>
<dbReference type="RefSeq" id="WP_038193169.1">
    <property type="nucleotide sequence ID" value="NZ_JRWP01000059.1"/>
</dbReference>
<organism evidence="1 2">
    <name type="scientific">Photobacterium sp. (strain ATCC 43367)</name>
    <dbReference type="NCBI Taxonomy" id="379097"/>
    <lineage>
        <taxon>Bacteria</taxon>
        <taxon>Pseudomonadati</taxon>
        <taxon>Pseudomonadota</taxon>
        <taxon>Gammaproteobacteria</taxon>
        <taxon>Vibrionales</taxon>
        <taxon>Vibrionaceae</taxon>
        <taxon>Vibrio</taxon>
        <taxon>Vibrio oreintalis group</taxon>
    </lineage>
</organism>
<evidence type="ECO:0000313" key="2">
    <source>
        <dbReference type="Proteomes" id="UP000030451"/>
    </source>
</evidence>
<dbReference type="Pfam" id="PF14234">
    <property type="entry name" value="DUF4336"/>
    <property type="match status" value="1"/>
</dbReference>
<dbReference type="STRING" id="379097.SE23_02875"/>
<comment type="caution">
    <text evidence="1">The sequence shown here is derived from an EMBL/GenBank/DDBJ whole genome shotgun (WGS) entry which is preliminary data.</text>
</comment>
<name>A0A0A5HRH6_PHOS4</name>
<dbReference type="InterPro" id="IPR025638">
    <property type="entry name" value="DUF4336"/>
</dbReference>
<dbReference type="SUPFAM" id="SSF56281">
    <property type="entry name" value="Metallo-hydrolase/oxidoreductase"/>
    <property type="match status" value="1"/>
</dbReference>
<evidence type="ECO:0008006" key="3">
    <source>
        <dbReference type="Google" id="ProtNLM"/>
    </source>
</evidence>
<dbReference type="PANTHER" id="PTHR33835">
    <property type="entry name" value="YALI0C07656P"/>
    <property type="match status" value="1"/>
</dbReference>
<sequence length="228" mass="26084">MKQLAENIWIYDGTTVSFLGFPFKTRMTVIRLATGELWIHSPIKMSPALSEHIAQLGEVKYLIAPNHLHHLFISDWLSVYPQALLFGTDEVIKKRSDLTFEGSLNSSTEALWAGEIEQELFSGSPVMEECVFFHVTSRTLIVTDLVENFSGEDFNYWQRLVARGVGILAPNGKTPLDWRLSFMFGKEDARLHLERLLAWKPQTLVMSHGEIVNQNVGQFLNRSFDWLI</sequence>
<reference evidence="1 2" key="1">
    <citation type="submission" date="2014-10" db="EMBL/GenBank/DDBJ databases">
        <title>Genome sequencing of Vibrio sinaloensis T08.</title>
        <authorList>
            <person name="Chan K.-G."/>
            <person name="Mohamad N.I."/>
        </authorList>
    </citation>
    <scope>NUCLEOTIDE SEQUENCE [LARGE SCALE GENOMIC DNA]</scope>
    <source>
        <strain evidence="1 2">T08</strain>
    </source>
</reference>
<dbReference type="PANTHER" id="PTHR33835:SF1">
    <property type="entry name" value="METALLO-BETA-LACTAMASE DOMAIN-CONTAINING PROTEIN"/>
    <property type="match status" value="1"/>
</dbReference>
<dbReference type="InterPro" id="IPR036866">
    <property type="entry name" value="RibonucZ/Hydroxyglut_hydro"/>
</dbReference>
<proteinExistence type="predicted"/>
<evidence type="ECO:0000313" key="1">
    <source>
        <dbReference type="EMBL" id="KGY06930.1"/>
    </source>
</evidence>
<dbReference type="AlphaFoldDB" id="A0A0A5HRH6"/>
<dbReference type="OrthoDB" id="450111at2"/>
<dbReference type="EMBL" id="JRWP01000059">
    <property type="protein sequence ID" value="KGY06930.1"/>
    <property type="molecule type" value="Genomic_DNA"/>
</dbReference>
<accession>A0A0A5HRH6</accession>